<reference evidence="1" key="1">
    <citation type="submission" date="2024-09" db="EMBL/GenBank/DDBJ databases">
        <title>Black Yeasts Isolated from many extreme environments.</title>
        <authorList>
            <person name="Coleine C."/>
            <person name="Stajich J.E."/>
            <person name="Selbmann L."/>
        </authorList>
    </citation>
    <scope>NUCLEOTIDE SEQUENCE</scope>
    <source>
        <strain evidence="1">CCFEE 5737</strain>
    </source>
</reference>
<evidence type="ECO:0000313" key="2">
    <source>
        <dbReference type="Proteomes" id="UP001186974"/>
    </source>
</evidence>
<dbReference type="EMBL" id="JAWDJW010000285">
    <property type="protein sequence ID" value="KAK3081100.1"/>
    <property type="molecule type" value="Genomic_DNA"/>
</dbReference>
<proteinExistence type="predicted"/>
<sequence>MCELVLIQVYDMLMALINGSVAEVTVRRFGPNAASHKRLVVKRMTDEKVDNSERDHAVLHVKMLDKSEYAVDLSSAQYGHVEPVAAWDTYTTTRLRDEPYAPELYSNWASWGLKDQGQWKESNTGLQASLHHLKAIFDGHIKIWLVREKMNLREVAALEEDQFKENLDRLLRDIAERFRGSDMSVLQTLGRQV</sequence>
<protein>
    <submittedName>
        <fullName evidence="1">Uncharacterized protein</fullName>
    </submittedName>
</protein>
<organism evidence="1 2">
    <name type="scientific">Coniosporium uncinatum</name>
    <dbReference type="NCBI Taxonomy" id="93489"/>
    <lineage>
        <taxon>Eukaryota</taxon>
        <taxon>Fungi</taxon>
        <taxon>Dikarya</taxon>
        <taxon>Ascomycota</taxon>
        <taxon>Pezizomycotina</taxon>
        <taxon>Dothideomycetes</taxon>
        <taxon>Dothideomycetes incertae sedis</taxon>
        <taxon>Coniosporium</taxon>
    </lineage>
</organism>
<gene>
    <name evidence="1" type="ORF">LTS18_010263</name>
</gene>
<keyword evidence="2" id="KW-1185">Reference proteome</keyword>
<comment type="caution">
    <text evidence="1">The sequence shown here is derived from an EMBL/GenBank/DDBJ whole genome shotgun (WGS) entry which is preliminary data.</text>
</comment>
<accession>A0ACC3DWC4</accession>
<evidence type="ECO:0000313" key="1">
    <source>
        <dbReference type="EMBL" id="KAK3081100.1"/>
    </source>
</evidence>
<dbReference type="Proteomes" id="UP001186974">
    <property type="component" value="Unassembled WGS sequence"/>
</dbReference>
<name>A0ACC3DWC4_9PEZI</name>